<evidence type="ECO:0000313" key="2">
    <source>
        <dbReference type="EMBL" id="KAJ5449776.1"/>
    </source>
</evidence>
<dbReference type="EMBL" id="JAPVEA010000006">
    <property type="protein sequence ID" value="KAJ5449776.1"/>
    <property type="molecule type" value="Genomic_DNA"/>
</dbReference>
<comment type="caution">
    <text evidence="2">The sequence shown here is derived from an EMBL/GenBank/DDBJ whole genome shotgun (WGS) entry which is preliminary data.</text>
</comment>
<reference evidence="2" key="2">
    <citation type="journal article" date="2023" name="IMA Fungus">
        <title>Comparative genomic study of the Penicillium genus elucidates a diverse pangenome and 15 lateral gene transfer events.</title>
        <authorList>
            <person name="Petersen C."/>
            <person name="Sorensen T."/>
            <person name="Nielsen M.R."/>
            <person name="Sondergaard T.E."/>
            <person name="Sorensen J.L."/>
            <person name="Fitzpatrick D.A."/>
            <person name="Frisvad J.C."/>
            <person name="Nielsen K.L."/>
        </authorList>
    </citation>
    <scope>NUCLEOTIDE SEQUENCE</scope>
    <source>
        <strain evidence="2">IBT 16125</strain>
    </source>
</reference>
<evidence type="ECO:0000313" key="3">
    <source>
        <dbReference type="Proteomes" id="UP001213681"/>
    </source>
</evidence>
<name>A0AAD6C452_9EURO</name>
<evidence type="ECO:0000256" key="1">
    <source>
        <dbReference type="SAM" id="MobiDB-lite"/>
    </source>
</evidence>
<dbReference type="Proteomes" id="UP001213681">
    <property type="component" value="Unassembled WGS sequence"/>
</dbReference>
<proteinExistence type="predicted"/>
<dbReference type="GeneID" id="81599850"/>
<dbReference type="RefSeq" id="XP_056765311.1">
    <property type="nucleotide sequence ID" value="XM_056909607.1"/>
</dbReference>
<reference evidence="2" key="1">
    <citation type="submission" date="2022-12" db="EMBL/GenBank/DDBJ databases">
        <authorList>
            <person name="Petersen C."/>
        </authorList>
    </citation>
    <scope>NUCLEOTIDE SEQUENCE</scope>
    <source>
        <strain evidence="2">IBT 16125</strain>
    </source>
</reference>
<organism evidence="2 3">
    <name type="scientific">Penicillium daleae</name>
    <dbReference type="NCBI Taxonomy" id="63821"/>
    <lineage>
        <taxon>Eukaryota</taxon>
        <taxon>Fungi</taxon>
        <taxon>Dikarya</taxon>
        <taxon>Ascomycota</taxon>
        <taxon>Pezizomycotina</taxon>
        <taxon>Eurotiomycetes</taxon>
        <taxon>Eurotiomycetidae</taxon>
        <taxon>Eurotiales</taxon>
        <taxon>Aspergillaceae</taxon>
        <taxon>Penicillium</taxon>
    </lineage>
</organism>
<feature type="compositionally biased region" description="Acidic residues" evidence="1">
    <location>
        <begin position="33"/>
        <end position="44"/>
    </location>
</feature>
<gene>
    <name evidence="2" type="ORF">N7458_006225</name>
</gene>
<accession>A0AAD6C452</accession>
<sequence length="166" mass="19232">MSSKRKASARSMPAQSAAKKPRPEEQSDSETSSQEEEIDYDDPDLNVSYVGKIKLQKPPARPKRQRWTHDGDEPIISALDVPKGWHGREPELDPEKLKMFERQKAEKEYVLVLSERLESIAKWPEERDDEERRDAELIPTVQAIIKEYRNDELDMHEGLVTYWSGG</sequence>
<protein>
    <submittedName>
        <fullName evidence="2">Uncharacterized protein</fullName>
    </submittedName>
</protein>
<dbReference type="AlphaFoldDB" id="A0AAD6C452"/>
<feature type="region of interest" description="Disordered" evidence="1">
    <location>
        <begin position="1"/>
        <end position="78"/>
    </location>
</feature>
<keyword evidence="3" id="KW-1185">Reference proteome</keyword>